<dbReference type="GO" id="GO:0034045">
    <property type="term" value="C:phagophore assembly site membrane"/>
    <property type="evidence" value="ECO:0007669"/>
    <property type="project" value="TreeGrafter"/>
</dbReference>
<dbReference type="InterPro" id="IPR019775">
    <property type="entry name" value="WD40_repeat_CS"/>
</dbReference>
<organism evidence="4 5">
    <name type="scientific">Strongylus vulgaris</name>
    <name type="common">Blood worm</name>
    <dbReference type="NCBI Taxonomy" id="40348"/>
    <lineage>
        <taxon>Eukaryota</taxon>
        <taxon>Metazoa</taxon>
        <taxon>Ecdysozoa</taxon>
        <taxon>Nematoda</taxon>
        <taxon>Chromadorea</taxon>
        <taxon>Rhabditida</taxon>
        <taxon>Rhabditina</taxon>
        <taxon>Rhabditomorpha</taxon>
        <taxon>Strongyloidea</taxon>
        <taxon>Strongylidae</taxon>
        <taxon>Strongylus</taxon>
    </lineage>
</organism>
<dbReference type="InterPro" id="IPR036322">
    <property type="entry name" value="WD40_repeat_dom_sf"/>
</dbReference>
<dbReference type="SMART" id="SM00320">
    <property type="entry name" value="WD40"/>
    <property type="match status" value="2"/>
</dbReference>
<dbReference type="GO" id="GO:0000421">
    <property type="term" value="C:autophagosome membrane"/>
    <property type="evidence" value="ECO:0007669"/>
    <property type="project" value="TreeGrafter"/>
</dbReference>
<proteinExistence type="predicted"/>
<dbReference type="EMBL" id="UYYB01122400">
    <property type="protein sequence ID" value="VDM83322.1"/>
    <property type="molecule type" value="Genomic_DNA"/>
</dbReference>
<accession>A0A3P7LW11</accession>
<dbReference type="Gene3D" id="2.130.10.10">
    <property type="entry name" value="YVTN repeat-like/Quinoprotein amine dehydrogenase"/>
    <property type="match status" value="1"/>
</dbReference>
<name>A0A3P7LW11_STRVU</name>
<dbReference type="GO" id="GO:0034274">
    <property type="term" value="C:Atg12-Atg5-Atg16 complex"/>
    <property type="evidence" value="ECO:0007669"/>
    <property type="project" value="TreeGrafter"/>
</dbReference>
<keyword evidence="5" id="KW-1185">Reference proteome</keyword>
<keyword evidence="2" id="KW-0677">Repeat</keyword>
<dbReference type="InterPro" id="IPR045160">
    <property type="entry name" value="ATG16"/>
</dbReference>
<sequence>MLVEVVIKECAYGRWTNEEGPQKCNSSFATLVGCNNAVTRLDFEAESRLLLGASNDHGVRLWNVDNQRLVSSFMGHTDRVSSARFLSSHQVVSGSNDRLIKLWDVRSQRCDFLILKAKKSVRSVFPGSTILDIVGVDGAASTFISERLTTTFIGHFDRKLRFWDSRNQEPVHIIEVAGKVTSLNMSLGDSFESKSAFFLVPMLFMCRWHSPSLLYSRRHLIINGRSKVVLISSLVGLINAEQYRTSSDLSRCVLSPGMQYCAAGWARYFVLNFLNKTTNSIIYIQEHLMEAFSYGIYSLQNLRKCCTKEDMTQENNLIKNVQACCTFTQLEPLRAGTFEWRQAENSVHVEVRPIFSCHFCLPETL</sequence>
<dbReference type="PROSITE" id="PS00678">
    <property type="entry name" value="WD_REPEATS_1"/>
    <property type="match status" value="2"/>
</dbReference>
<dbReference type="Proteomes" id="UP000270094">
    <property type="component" value="Unassembled WGS sequence"/>
</dbReference>
<dbReference type="PROSITE" id="PS50294">
    <property type="entry name" value="WD_REPEATS_REGION"/>
    <property type="match status" value="2"/>
</dbReference>
<dbReference type="InterPro" id="IPR015943">
    <property type="entry name" value="WD40/YVTN_repeat-like_dom_sf"/>
</dbReference>
<evidence type="ECO:0000256" key="3">
    <source>
        <dbReference type="PROSITE-ProRule" id="PRU00221"/>
    </source>
</evidence>
<dbReference type="AlphaFoldDB" id="A0A3P7LW11"/>
<dbReference type="PROSITE" id="PS50082">
    <property type="entry name" value="WD_REPEATS_2"/>
    <property type="match status" value="2"/>
</dbReference>
<dbReference type="Pfam" id="PF00400">
    <property type="entry name" value="WD40"/>
    <property type="match status" value="2"/>
</dbReference>
<dbReference type="GO" id="GO:0043495">
    <property type="term" value="F:protein-membrane adaptor activity"/>
    <property type="evidence" value="ECO:0007669"/>
    <property type="project" value="TreeGrafter"/>
</dbReference>
<dbReference type="SUPFAM" id="SSF50978">
    <property type="entry name" value="WD40 repeat-like"/>
    <property type="match status" value="1"/>
</dbReference>
<evidence type="ECO:0000313" key="4">
    <source>
        <dbReference type="EMBL" id="VDM83322.1"/>
    </source>
</evidence>
<feature type="repeat" description="WD" evidence="3">
    <location>
        <begin position="73"/>
        <end position="107"/>
    </location>
</feature>
<protein>
    <submittedName>
        <fullName evidence="4">Uncharacterized protein</fullName>
    </submittedName>
</protein>
<dbReference type="PANTHER" id="PTHR19878">
    <property type="entry name" value="AUTOPHAGY PROTEIN 16-LIKE"/>
    <property type="match status" value="1"/>
</dbReference>
<evidence type="ECO:0000256" key="2">
    <source>
        <dbReference type="ARBA" id="ARBA00022737"/>
    </source>
</evidence>
<dbReference type="GO" id="GO:0000045">
    <property type="term" value="P:autophagosome assembly"/>
    <property type="evidence" value="ECO:0007669"/>
    <property type="project" value="InterPro"/>
</dbReference>
<keyword evidence="1 3" id="KW-0853">WD repeat</keyword>
<dbReference type="PANTHER" id="PTHR19878:SF8">
    <property type="entry name" value="AUTOPHAGY-RELATED 16, ISOFORM F"/>
    <property type="match status" value="1"/>
</dbReference>
<reference evidence="4 5" key="1">
    <citation type="submission" date="2018-11" db="EMBL/GenBank/DDBJ databases">
        <authorList>
            <consortium name="Pathogen Informatics"/>
        </authorList>
    </citation>
    <scope>NUCLEOTIDE SEQUENCE [LARGE SCALE GENOMIC DNA]</scope>
</reference>
<feature type="repeat" description="WD" evidence="3">
    <location>
        <begin position="31"/>
        <end position="72"/>
    </location>
</feature>
<gene>
    <name evidence="4" type="ORF">SVUK_LOCUS18320</name>
</gene>
<dbReference type="OrthoDB" id="6262491at2759"/>
<evidence type="ECO:0000313" key="5">
    <source>
        <dbReference type="Proteomes" id="UP000270094"/>
    </source>
</evidence>
<dbReference type="InterPro" id="IPR001680">
    <property type="entry name" value="WD40_rpt"/>
</dbReference>
<evidence type="ECO:0000256" key="1">
    <source>
        <dbReference type="ARBA" id="ARBA00022574"/>
    </source>
</evidence>